<dbReference type="Proteomes" id="UP000537775">
    <property type="component" value="Unassembled WGS sequence"/>
</dbReference>
<accession>A0A7X0FMZ6</accession>
<evidence type="ECO:0000256" key="4">
    <source>
        <dbReference type="PROSITE-ProRule" id="PRU00335"/>
    </source>
</evidence>
<feature type="domain" description="HTH tetR-type" evidence="5">
    <location>
        <begin position="10"/>
        <end position="70"/>
    </location>
</feature>
<keyword evidence="3" id="KW-0804">Transcription</keyword>
<dbReference type="EMBL" id="JACHML010000001">
    <property type="protein sequence ID" value="MBB6390500.1"/>
    <property type="molecule type" value="Genomic_DNA"/>
</dbReference>
<dbReference type="PANTHER" id="PTHR30055:SF234">
    <property type="entry name" value="HTH-TYPE TRANSCRIPTIONAL REGULATOR BETI"/>
    <property type="match status" value="1"/>
</dbReference>
<dbReference type="GO" id="GO:0000976">
    <property type="term" value="F:transcription cis-regulatory region binding"/>
    <property type="evidence" value="ECO:0007669"/>
    <property type="project" value="TreeGrafter"/>
</dbReference>
<evidence type="ECO:0000259" key="5">
    <source>
        <dbReference type="PROSITE" id="PS50977"/>
    </source>
</evidence>
<dbReference type="SUPFAM" id="SSF46689">
    <property type="entry name" value="Homeodomain-like"/>
    <property type="match status" value="1"/>
</dbReference>
<organism evidence="6 7">
    <name type="scientific">Microbacterium thalassium</name>
    <dbReference type="NCBI Taxonomy" id="362649"/>
    <lineage>
        <taxon>Bacteria</taxon>
        <taxon>Bacillati</taxon>
        <taxon>Actinomycetota</taxon>
        <taxon>Actinomycetes</taxon>
        <taxon>Micrococcales</taxon>
        <taxon>Microbacteriaceae</taxon>
        <taxon>Microbacterium</taxon>
    </lineage>
</organism>
<dbReference type="InterPro" id="IPR036271">
    <property type="entry name" value="Tet_transcr_reg_TetR-rel_C_sf"/>
</dbReference>
<dbReference type="PRINTS" id="PR00455">
    <property type="entry name" value="HTHTETR"/>
</dbReference>
<keyword evidence="1" id="KW-0805">Transcription regulation</keyword>
<dbReference type="PANTHER" id="PTHR30055">
    <property type="entry name" value="HTH-TYPE TRANSCRIPTIONAL REGULATOR RUTR"/>
    <property type="match status" value="1"/>
</dbReference>
<dbReference type="AlphaFoldDB" id="A0A7X0FMZ6"/>
<evidence type="ECO:0000256" key="2">
    <source>
        <dbReference type="ARBA" id="ARBA00023125"/>
    </source>
</evidence>
<evidence type="ECO:0000313" key="6">
    <source>
        <dbReference type="EMBL" id="MBB6390500.1"/>
    </source>
</evidence>
<reference evidence="6 7" key="1">
    <citation type="submission" date="2020-08" db="EMBL/GenBank/DDBJ databases">
        <title>Sequencing the genomes of 1000 actinobacteria strains.</title>
        <authorList>
            <person name="Klenk H.-P."/>
        </authorList>
    </citation>
    <scope>NUCLEOTIDE SEQUENCE [LARGE SCALE GENOMIC DNA]</scope>
    <source>
        <strain evidence="6 7">DSM 12511</strain>
    </source>
</reference>
<keyword evidence="7" id="KW-1185">Reference proteome</keyword>
<evidence type="ECO:0000313" key="7">
    <source>
        <dbReference type="Proteomes" id="UP000537775"/>
    </source>
</evidence>
<name>A0A7X0FMZ6_9MICO</name>
<dbReference type="Pfam" id="PF00440">
    <property type="entry name" value="TetR_N"/>
    <property type="match status" value="1"/>
</dbReference>
<comment type="caution">
    <text evidence="6">The sequence shown here is derived from an EMBL/GenBank/DDBJ whole genome shotgun (WGS) entry which is preliminary data.</text>
</comment>
<evidence type="ECO:0000256" key="1">
    <source>
        <dbReference type="ARBA" id="ARBA00023015"/>
    </source>
</evidence>
<dbReference type="Gene3D" id="1.10.357.10">
    <property type="entry name" value="Tetracycline Repressor, domain 2"/>
    <property type="match status" value="1"/>
</dbReference>
<proteinExistence type="predicted"/>
<feature type="DNA-binding region" description="H-T-H motif" evidence="4">
    <location>
        <begin position="33"/>
        <end position="52"/>
    </location>
</feature>
<evidence type="ECO:0000256" key="3">
    <source>
        <dbReference type="ARBA" id="ARBA00023163"/>
    </source>
</evidence>
<keyword evidence="2 4" id="KW-0238">DNA-binding</keyword>
<gene>
    <name evidence="6" type="ORF">HD594_000813</name>
</gene>
<protein>
    <submittedName>
        <fullName evidence="6">AcrR family transcriptional regulator</fullName>
    </submittedName>
</protein>
<dbReference type="GO" id="GO:0003700">
    <property type="term" value="F:DNA-binding transcription factor activity"/>
    <property type="evidence" value="ECO:0007669"/>
    <property type="project" value="TreeGrafter"/>
</dbReference>
<dbReference type="InterPro" id="IPR050109">
    <property type="entry name" value="HTH-type_TetR-like_transc_reg"/>
</dbReference>
<dbReference type="RefSeq" id="WP_184749745.1">
    <property type="nucleotide sequence ID" value="NZ_BAAAJR010000003.1"/>
</dbReference>
<dbReference type="SUPFAM" id="SSF48498">
    <property type="entry name" value="Tetracyclin repressor-like, C-terminal domain"/>
    <property type="match status" value="1"/>
</dbReference>
<sequence>MEKRQYAKGVAKREEILAASLELIAEEGYGAVTIREVAARAGLSKTGIGHHFASKDQLLTALIAQRDAPALEVLEDASPEDLFEITRTSMAWQHAIPGLTELYVRLAAEATDPDNAAHQFFAERFRAANEHGFAALEGLQETGHAPKSIDPRVLSMLMSMLVDGIQLRLLYEPDLDMTAPLDALQNLFELAARAEALAPPSDGPTAH</sequence>
<dbReference type="InterPro" id="IPR009057">
    <property type="entry name" value="Homeodomain-like_sf"/>
</dbReference>
<dbReference type="InterPro" id="IPR001647">
    <property type="entry name" value="HTH_TetR"/>
</dbReference>
<dbReference type="PROSITE" id="PS50977">
    <property type="entry name" value="HTH_TETR_2"/>
    <property type="match status" value="1"/>
</dbReference>